<dbReference type="FunFam" id="3.50.50.60:FF:000115">
    <property type="entry name" value="Salicylate hydroxylase, putative"/>
    <property type="match status" value="1"/>
</dbReference>
<gene>
    <name evidence="7" type="ORF">BDZ85DRAFT_268699</name>
</gene>
<feature type="domain" description="FAD-binding" evidence="6">
    <location>
        <begin position="50"/>
        <end position="381"/>
    </location>
</feature>
<dbReference type="PANTHER" id="PTHR13789:SF306">
    <property type="entry name" value="HYDROXYLASE, PUTATIVE-RELATED"/>
    <property type="match status" value="1"/>
</dbReference>
<evidence type="ECO:0000256" key="3">
    <source>
        <dbReference type="ARBA" id="ARBA00022827"/>
    </source>
</evidence>
<dbReference type="EMBL" id="ML992516">
    <property type="protein sequence ID" value="KAF2219595.1"/>
    <property type="molecule type" value="Genomic_DNA"/>
</dbReference>
<accession>A0A6A6G1K2</accession>
<dbReference type="AlphaFoldDB" id="A0A6A6G1K2"/>
<dbReference type="GO" id="GO:0071949">
    <property type="term" value="F:FAD binding"/>
    <property type="evidence" value="ECO:0007669"/>
    <property type="project" value="InterPro"/>
</dbReference>
<keyword evidence="8" id="KW-1185">Reference proteome</keyword>
<dbReference type="InterPro" id="IPR002938">
    <property type="entry name" value="FAD-bd"/>
</dbReference>
<evidence type="ECO:0000256" key="5">
    <source>
        <dbReference type="ARBA" id="ARBA00023033"/>
    </source>
</evidence>
<evidence type="ECO:0000313" key="8">
    <source>
        <dbReference type="Proteomes" id="UP000799538"/>
    </source>
</evidence>
<name>A0A6A6G1K2_9PEZI</name>
<evidence type="ECO:0000256" key="2">
    <source>
        <dbReference type="ARBA" id="ARBA00022630"/>
    </source>
</evidence>
<dbReference type="PANTHER" id="PTHR13789">
    <property type="entry name" value="MONOOXYGENASE"/>
    <property type="match status" value="1"/>
</dbReference>
<reference evidence="8" key="1">
    <citation type="journal article" date="2020" name="Stud. Mycol.">
        <title>101 Dothideomycetes genomes: A test case for predicting lifestyles and emergence of pathogens.</title>
        <authorList>
            <person name="Haridas S."/>
            <person name="Albert R."/>
            <person name="Binder M."/>
            <person name="Bloem J."/>
            <person name="LaButti K."/>
            <person name="Salamov A."/>
            <person name="Andreopoulos B."/>
            <person name="Baker S."/>
            <person name="Barry K."/>
            <person name="Bills G."/>
            <person name="Bluhm B."/>
            <person name="Cannon C."/>
            <person name="Castanera R."/>
            <person name="Culley D."/>
            <person name="Daum C."/>
            <person name="Ezra D."/>
            <person name="Gonzalez J."/>
            <person name="Henrissat B."/>
            <person name="Kuo A."/>
            <person name="Liang C."/>
            <person name="Lipzen A."/>
            <person name="Lutzoni F."/>
            <person name="Magnuson J."/>
            <person name="Mondo S."/>
            <person name="Nolan M."/>
            <person name="Ohm R."/>
            <person name="Pangilinan J."/>
            <person name="Park H.-J."/>
            <person name="Ramirez L."/>
            <person name="Alfaro M."/>
            <person name="Sun H."/>
            <person name="Tritt A."/>
            <person name="Yoshinaga Y."/>
            <person name="Zwiers L.-H."/>
            <person name="Turgeon B."/>
            <person name="Goodwin S."/>
            <person name="Spatafora J."/>
            <person name="Crous P."/>
            <person name="Grigoriev I."/>
        </authorList>
    </citation>
    <scope>NUCLEOTIDE SEQUENCE [LARGE SCALE GENOMIC DNA]</scope>
    <source>
        <strain evidence="8">CECT 20119</strain>
    </source>
</reference>
<evidence type="ECO:0000259" key="6">
    <source>
        <dbReference type="Pfam" id="PF01494"/>
    </source>
</evidence>
<dbReference type="OrthoDB" id="16820at2759"/>
<keyword evidence="2" id="KW-0285">Flavoprotein</keyword>
<comment type="similarity">
    <text evidence="1">Belongs to the paxM FAD-dependent monooxygenase family.</text>
</comment>
<dbReference type="SUPFAM" id="SSF51905">
    <property type="entry name" value="FAD/NAD(P)-binding domain"/>
    <property type="match status" value="1"/>
</dbReference>
<dbReference type="Proteomes" id="UP000799538">
    <property type="component" value="Unassembled WGS sequence"/>
</dbReference>
<dbReference type="PRINTS" id="PR00420">
    <property type="entry name" value="RNGMNOXGNASE"/>
</dbReference>
<dbReference type="Gene3D" id="3.50.50.60">
    <property type="entry name" value="FAD/NAD(P)-binding domain"/>
    <property type="match status" value="1"/>
</dbReference>
<evidence type="ECO:0000313" key="7">
    <source>
        <dbReference type="EMBL" id="KAF2219595.1"/>
    </source>
</evidence>
<keyword evidence="4" id="KW-0560">Oxidoreductase</keyword>
<dbReference type="SUPFAM" id="SSF54373">
    <property type="entry name" value="FAD-linked reductases, C-terminal domain"/>
    <property type="match status" value="1"/>
</dbReference>
<organism evidence="7 8">
    <name type="scientific">Elsinoe ampelina</name>
    <dbReference type="NCBI Taxonomy" id="302913"/>
    <lineage>
        <taxon>Eukaryota</taxon>
        <taxon>Fungi</taxon>
        <taxon>Dikarya</taxon>
        <taxon>Ascomycota</taxon>
        <taxon>Pezizomycotina</taxon>
        <taxon>Dothideomycetes</taxon>
        <taxon>Dothideomycetidae</taxon>
        <taxon>Myriangiales</taxon>
        <taxon>Elsinoaceae</taxon>
        <taxon>Elsinoe</taxon>
    </lineage>
</organism>
<dbReference type="InterPro" id="IPR050493">
    <property type="entry name" value="FAD-dep_Monooxygenase_BioMet"/>
</dbReference>
<dbReference type="InterPro" id="IPR036188">
    <property type="entry name" value="FAD/NAD-bd_sf"/>
</dbReference>
<protein>
    <recommendedName>
        <fullName evidence="6">FAD-binding domain-containing protein</fullName>
    </recommendedName>
</protein>
<keyword evidence="3" id="KW-0274">FAD</keyword>
<evidence type="ECO:0000256" key="1">
    <source>
        <dbReference type="ARBA" id="ARBA00007992"/>
    </source>
</evidence>
<keyword evidence="5" id="KW-0503">Monooxygenase</keyword>
<sequence length="468" mass="50822">MISKVEPDLVDASKVTCLGGGAKVLVQGPAYPTNSLKFLDKINSSSSPLNVLVVGAGLGGLATGIALAKQGHHVEVLEQAKRLGEVGAGIQIPPNSARILLEWGLGAYLQDRVVEPESITFRRWENGNAIGYTALKPDFKQKFSAPYYVVHRADFHEALHRLALEHGVTLTTDSKVVEYIEEAGEVVLSTGDRRRADLVVAADGIRSLARPLVDPSAPTLPIATGFAAYRATVPVSKMLSDPATSWLLTTPNINIWIGPSQHVMTYSISSGSQFNLVLSHHDASDPANWSSASQEKTLADMKTYFQHWDPRLVALIDKIEVTMKWPLLTVPNLSKWTSESGKLVVLGDAAHAMLPYMSEGAGMAIEDAAALGAALKGAGIGDLPERLAVFERVRSLRAGQMQRASAVNGVIWHLEDGEEQKTRDQLMEPEVKGEVFEESPNQWSDPVTQKWAYGYDAVWEMKQALANV</sequence>
<evidence type="ECO:0000256" key="4">
    <source>
        <dbReference type="ARBA" id="ARBA00023002"/>
    </source>
</evidence>
<dbReference type="GO" id="GO:0004497">
    <property type="term" value="F:monooxygenase activity"/>
    <property type="evidence" value="ECO:0007669"/>
    <property type="project" value="UniProtKB-KW"/>
</dbReference>
<dbReference type="Pfam" id="PF01494">
    <property type="entry name" value="FAD_binding_3"/>
    <property type="match status" value="1"/>
</dbReference>
<proteinExistence type="inferred from homology"/>